<evidence type="ECO:0000256" key="4">
    <source>
        <dbReference type="ARBA" id="ARBA00022729"/>
    </source>
</evidence>
<dbReference type="InterPro" id="IPR050957">
    <property type="entry name" value="BMP_lipoprotein"/>
</dbReference>
<evidence type="ECO:0000256" key="2">
    <source>
        <dbReference type="ARBA" id="ARBA00008610"/>
    </source>
</evidence>
<keyword evidence="4" id="KW-0732">Signal</keyword>
<dbReference type="SUPFAM" id="SSF53822">
    <property type="entry name" value="Periplasmic binding protein-like I"/>
    <property type="match status" value="1"/>
</dbReference>
<dbReference type="Gene3D" id="3.40.50.2300">
    <property type="match status" value="2"/>
</dbReference>
<evidence type="ECO:0000313" key="8">
    <source>
        <dbReference type="EMBL" id="CAA9528180.1"/>
    </source>
</evidence>
<organism evidence="8">
    <name type="scientific">uncultured Thermomicrobiales bacterium</name>
    <dbReference type="NCBI Taxonomy" id="1645740"/>
    <lineage>
        <taxon>Bacteria</taxon>
        <taxon>Pseudomonadati</taxon>
        <taxon>Thermomicrobiota</taxon>
        <taxon>Thermomicrobia</taxon>
        <taxon>Thermomicrobiales</taxon>
        <taxon>environmental samples</taxon>
    </lineage>
</organism>
<evidence type="ECO:0000259" key="7">
    <source>
        <dbReference type="Pfam" id="PF02608"/>
    </source>
</evidence>
<reference evidence="8" key="1">
    <citation type="submission" date="2020-02" db="EMBL/GenBank/DDBJ databases">
        <authorList>
            <person name="Meier V. D."/>
        </authorList>
    </citation>
    <scope>NUCLEOTIDE SEQUENCE</scope>
    <source>
        <strain evidence="8">AVDCRST_MAG73</strain>
    </source>
</reference>
<sequence length="361" mass="37896">MSRLGSLPRLFVLIGLILGGAASPVAIRAQDATPGATPTVVNPVEKVALVTPESRTNQGWDQQAADGIEAVAKRRGIEAIVEENAGYEIEPLLADLADQDVQLVICHASGYQTVCPEFAAEEGIPVAVVENPNAVAEDLVSDIETEAQEIAYLAGVLAGRLTRSGTVGVVVSDEPPTWNYMTVGFAEGLKATKPDAQLVYSVIGVAAYGDAAGGKRVTDQVLAAGADVVFGMGDGSTFGMIEAIRAHNAENPDDKALFIDVIGDKSQTVEDDLLLTSVLFDFTVIYEEMIRDLETDEFGKVYTLSVENKGVRLLDLPQSVPAEVVEAVARAEAGILDGSIAVSAVPDADGVRATLDELFPG</sequence>
<dbReference type="GO" id="GO:0005886">
    <property type="term" value="C:plasma membrane"/>
    <property type="evidence" value="ECO:0007669"/>
    <property type="project" value="UniProtKB-SubCell"/>
</dbReference>
<dbReference type="CDD" id="cd06304">
    <property type="entry name" value="PBP1_BmpA_Med_PnrA-like"/>
    <property type="match status" value="1"/>
</dbReference>
<comment type="subcellular location">
    <subcellularLocation>
        <location evidence="1">Cell membrane</location>
        <topology evidence="1">Lipid-anchor</topology>
    </subcellularLocation>
</comment>
<dbReference type="InterPro" id="IPR028082">
    <property type="entry name" value="Peripla_BP_I"/>
</dbReference>
<evidence type="ECO:0000256" key="6">
    <source>
        <dbReference type="ARBA" id="ARBA00023288"/>
    </source>
</evidence>
<proteinExistence type="inferred from homology"/>
<accession>A0A6J4TP28</accession>
<dbReference type="PANTHER" id="PTHR34296">
    <property type="entry name" value="TRANSCRIPTIONAL ACTIVATOR PROTEIN MED"/>
    <property type="match status" value="1"/>
</dbReference>
<feature type="domain" description="ABC transporter substrate-binding protein PnrA-like" evidence="7">
    <location>
        <begin position="45"/>
        <end position="341"/>
    </location>
</feature>
<gene>
    <name evidence="8" type="ORF">AVDCRST_MAG73-697</name>
</gene>
<dbReference type="Pfam" id="PF02608">
    <property type="entry name" value="Bmp"/>
    <property type="match status" value="1"/>
</dbReference>
<keyword evidence="6" id="KW-0449">Lipoprotein</keyword>
<evidence type="ECO:0000256" key="3">
    <source>
        <dbReference type="ARBA" id="ARBA00022475"/>
    </source>
</evidence>
<keyword evidence="5" id="KW-0472">Membrane</keyword>
<dbReference type="InterPro" id="IPR003760">
    <property type="entry name" value="PnrA-like"/>
</dbReference>
<evidence type="ECO:0000256" key="1">
    <source>
        <dbReference type="ARBA" id="ARBA00004193"/>
    </source>
</evidence>
<protein>
    <recommendedName>
        <fullName evidence="7">ABC transporter substrate-binding protein PnrA-like domain-containing protein</fullName>
    </recommendedName>
</protein>
<dbReference type="PANTHER" id="PTHR34296:SF2">
    <property type="entry name" value="ABC TRANSPORTER GUANOSINE-BINDING PROTEIN NUPN"/>
    <property type="match status" value="1"/>
</dbReference>
<keyword evidence="3" id="KW-1003">Cell membrane</keyword>
<dbReference type="EMBL" id="CADCWE010000041">
    <property type="protein sequence ID" value="CAA9528180.1"/>
    <property type="molecule type" value="Genomic_DNA"/>
</dbReference>
<name>A0A6J4TP28_9BACT</name>
<comment type="similarity">
    <text evidence="2">Belongs to the BMP lipoprotein family.</text>
</comment>
<evidence type="ECO:0000256" key="5">
    <source>
        <dbReference type="ARBA" id="ARBA00023136"/>
    </source>
</evidence>
<dbReference type="AlphaFoldDB" id="A0A6J4TP28"/>